<reference evidence="2" key="1">
    <citation type="submission" date="2013-08" db="EMBL/GenBank/DDBJ databases">
        <authorList>
            <person name="Mendez C."/>
            <person name="Richter M."/>
            <person name="Ferrer M."/>
            <person name="Sanchez J."/>
        </authorList>
    </citation>
    <scope>NUCLEOTIDE SEQUENCE</scope>
</reference>
<dbReference type="InterPro" id="IPR038461">
    <property type="entry name" value="Schlafen_AlbA_2_dom_sf"/>
</dbReference>
<accession>T1B215</accession>
<comment type="caution">
    <text evidence="2">The sequence shown here is derived from an EMBL/GenBank/DDBJ whole genome shotgun (WGS) entry which is preliminary data.</text>
</comment>
<feature type="domain" description="Schlafen AlbA-2" evidence="1">
    <location>
        <begin position="14"/>
        <end position="129"/>
    </location>
</feature>
<proteinExistence type="predicted"/>
<dbReference type="Gene3D" id="3.30.950.30">
    <property type="entry name" value="Schlafen, AAA domain"/>
    <property type="match status" value="1"/>
</dbReference>
<reference evidence="2" key="2">
    <citation type="journal article" date="2014" name="ISME J.">
        <title>Microbial stratification in low pH oxic and suboxic macroscopic growths along an acid mine drainage.</title>
        <authorList>
            <person name="Mendez-Garcia C."/>
            <person name="Mesa V."/>
            <person name="Sprenger R.R."/>
            <person name="Richter M."/>
            <person name="Diez M.S."/>
            <person name="Solano J."/>
            <person name="Bargiela R."/>
            <person name="Golyshina O.V."/>
            <person name="Manteca A."/>
            <person name="Ramos J.L."/>
            <person name="Gallego J.R."/>
            <person name="Llorente I."/>
            <person name="Martins Dos Santos V.A."/>
            <person name="Jensen O.N."/>
            <person name="Pelaez A.I."/>
            <person name="Sanchez J."/>
            <person name="Ferrer M."/>
        </authorList>
    </citation>
    <scope>NUCLEOTIDE SEQUENCE</scope>
</reference>
<dbReference type="InterPro" id="IPR007421">
    <property type="entry name" value="Schlafen_AlbA_2_dom"/>
</dbReference>
<gene>
    <name evidence="2" type="ORF">B1A_14397</name>
</gene>
<evidence type="ECO:0000313" key="2">
    <source>
        <dbReference type="EMBL" id="EQD46914.1"/>
    </source>
</evidence>
<feature type="non-terminal residue" evidence="2">
    <location>
        <position position="144"/>
    </location>
</feature>
<evidence type="ECO:0000259" key="1">
    <source>
        <dbReference type="Pfam" id="PF04326"/>
    </source>
</evidence>
<dbReference type="PANTHER" id="PTHR30595">
    <property type="entry name" value="GLPR-RELATED TRANSCRIPTIONAL REPRESSOR"/>
    <property type="match status" value="1"/>
</dbReference>
<dbReference type="Pfam" id="PF04326">
    <property type="entry name" value="SLFN_AlbA_2"/>
    <property type="match status" value="1"/>
</dbReference>
<name>T1B215_9ZZZZ</name>
<dbReference type="EMBL" id="AUZX01010568">
    <property type="protein sequence ID" value="EQD46914.1"/>
    <property type="molecule type" value="Genomic_DNA"/>
</dbReference>
<protein>
    <submittedName>
        <fullName evidence="2">Transcriptional regulator</fullName>
    </submittedName>
</protein>
<sequence length="144" mass="16232">MLKSELLEIIANGENSGVEFRRDDLRPEQLAKEIVALLNFQGGKLLLGVEDDGTISGIQRANLETWVMDTVFGRYVHPLSLPFYEEVVFEDGKRVTVISLTQGTAKPYVVRNNDREEIYIRVGSTSRLATREQQARLFESGGML</sequence>
<dbReference type="PANTHER" id="PTHR30595:SF6">
    <property type="entry name" value="SCHLAFEN ALBA-2 DOMAIN-CONTAINING PROTEIN"/>
    <property type="match status" value="1"/>
</dbReference>
<dbReference type="AlphaFoldDB" id="T1B215"/>
<organism evidence="2">
    <name type="scientific">mine drainage metagenome</name>
    <dbReference type="NCBI Taxonomy" id="410659"/>
    <lineage>
        <taxon>unclassified sequences</taxon>
        <taxon>metagenomes</taxon>
        <taxon>ecological metagenomes</taxon>
    </lineage>
</organism>